<evidence type="ECO:0000256" key="5">
    <source>
        <dbReference type="PIRSR" id="PIRSR000699-1"/>
    </source>
</evidence>
<evidence type="ECO:0000256" key="6">
    <source>
        <dbReference type="PIRSR" id="PIRSR000699-2"/>
    </source>
</evidence>
<name>A0A0E3WER5_9STRE</name>
<dbReference type="SUPFAM" id="SSF46973">
    <property type="entry name" value="Enzyme IIa from lactose specific PTS, IIa-lac"/>
    <property type="match status" value="1"/>
</dbReference>
<keyword evidence="1" id="KW-0813">Transport</keyword>
<dbReference type="GO" id="GO:0016740">
    <property type="term" value="F:transferase activity"/>
    <property type="evidence" value="ECO:0007669"/>
    <property type="project" value="UniProtKB-KW"/>
</dbReference>
<keyword evidence="6" id="KW-0460">Magnesium</keyword>
<protein>
    <submittedName>
        <fullName evidence="8">Cellobiose-specific PTS IIA CelA</fullName>
    </submittedName>
</protein>
<evidence type="ECO:0000256" key="4">
    <source>
        <dbReference type="ARBA" id="ARBA00022683"/>
    </source>
</evidence>
<dbReference type="Pfam" id="PF02255">
    <property type="entry name" value="PTS_IIA"/>
    <property type="match status" value="1"/>
</dbReference>
<dbReference type="RefSeq" id="WP_093649856.1">
    <property type="nucleotide sequence ID" value="NZ_CTEN01000001.1"/>
</dbReference>
<dbReference type="PROSITE" id="PS51095">
    <property type="entry name" value="PTS_EIIA_TYPE_3"/>
    <property type="match status" value="1"/>
</dbReference>
<keyword evidence="6" id="KW-0479">Metal-binding</keyword>
<dbReference type="OrthoDB" id="350602at2"/>
<accession>A0A0E3WER5</accession>
<dbReference type="Gene3D" id="1.20.58.80">
    <property type="entry name" value="Phosphotransferase system, lactose/cellobiose-type IIA subunit"/>
    <property type="match status" value="1"/>
</dbReference>
<comment type="cofactor">
    <cofactor evidence="6">
        <name>Mg(2+)</name>
        <dbReference type="ChEBI" id="CHEBI:18420"/>
    </cofactor>
    <text evidence="6">Binds 1 Mg(2+) ion per trimer.</text>
</comment>
<dbReference type="AlphaFoldDB" id="A0A0E3WER5"/>
<evidence type="ECO:0000256" key="7">
    <source>
        <dbReference type="PROSITE-ProRule" id="PRU00418"/>
    </source>
</evidence>
<dbReference type="InterPro" id="IPR003188">
    <property type="entry name" value="PTS_IIA_lac/cel"/>
</dbReference>
<evidence type="ECO:0000256" key="1">
    <source>
        <dbReference type="ARBA" id="ARBA00022448"/>
    </source>
</evidence>
<dbReference type="STRING" id="1608583.BN1356_00522"/>
<gene>
    <name evidence="8" type="primary">celA</name>
    <name evidence="8" type="ORF">BN1356_00522</name>
</gene>
<evidence type="ECO:0000313" key="9">
    <source>
        <dbReference type="Proteomes" id="UP000198604"/>
    </source>
</evidence>
<keyword evidence="2" id="KW-0762">Sugar transport</keyword>
<dbReference type="Proteomes" id="UP000198604">
    <property type="component" value="Unassembled WGS sequence"/>
</dbReference>
<dbReference type="EMBL" id="CTEN01000001">
    <property type="protein sequence ID" value="CQR24161.1"/>
    <property type="molecule type" value="Genomic_DNA"/>
</dbReference>
<keyword evidence="3" id="KW-0808">Transferase</keyword>
<dbReference type="CDD" id="cd00215">
    <property type="entry name" value="PTS_IIA_lac"/>
    <property type="match status" value="1"/>
</dbReference>
<dbReference type="GO" id="GO:0009401">
    <property type="term" value="P:phosphoenolpyruvate-dependent sugar phosphotransferase system"/>
    <property type="evidence" value="ECO:0007669"/>
    <property type="project" value="UniProtKB-KW"/>
</dbReference>
<feature type="modified residue" description="Phosphohistidine; by HPr" evidence="7">
    <location>
        <position position="77"/>
    </location>
</feature>
<proteinExistence type="predicted"/>
<keyword evidence="4" id="KW-0598">Phosphotransferase system</keyword>
<evidence type="ECO:0000256" key="3">
    <source>
        <dbReference type="ARBA" id="ARBA00022679"/>
    </source>
</evidence>
<dbReference type="PANTHER" id="PTHR34382:SF7">
    <property type="entry name" value="PTS SYSTEM N,N'-DIACETYLCHITOBIOSE-SPECIFIC EIIA COMPONENT"/>
    <property type="match status" value="1"/>
</dbReference>
<feature type="binding site" evidence="6">
    <location>
        <position position="80"/>
    </location>
    <ligand>
        <name>Mg(2+)</name>
        <dbReference type="ChEBI" id="CHEBI:18420"/>
        <note>ligand shared between all trimeric partners</note>
    </ligand>
</feature>
<feature type="active site" description="Tele-phosphohistidine intermediate" evidence="5">
    <location>
        <position position="77"/>
    </location>
</feature>
<evidence type="ECO:0000313" key="8">
    <source>
        <dbReference type="EMBL" id="CQR24161.1"/>
    </source>
</evidence>
<reference evidence="9" key="1">
    <citation type="submission" date="2015-03" db="EMBL/GenBank/DDBJ databases">
        <authorList>
            <person name="Urmite Genomes"/>
        </authorList>
    </citation>
    <scope>NUCLEOTIDE SEQUENCE [LARGE SCALE GENOMIC DNA]</scope>
    <source>
        <strain evidence="9">FF10</strain>
    </source>
</reference>
<dbReference type="PANTHER" id="PTHR34382">
    <property type="entry name" value="PTS SYSTEM N,N'-DIACETYLCHITOBIOSE-SPECIFIC EIIA COMPONENT"/>
    <property type="match status" value="1"/>
</dbReference>
<organism evidence="8 9">
    <name type="scientific">Streptococcus varani</name>
    <dbReference type="NCBI Taxonomy" id="1608583"/>
    <lineage>
        <taxon>Bacteria</taxon>
        <taxon>Bacillati</taxon>
        <taxon>Bacillota</taxon>
        <taxon>Bacilli</taxon>
        <taxon>Lactobacillales</taxon>
        <taxon>Streptococcaceae</taxon>
        <taxon>Streptococcus</taxon>
    </lineage>
</organism>
<dbReference type="PIRSF" id="PIRSF000699">
    <property type="entry name" value="PTS_IILac_III"/>
    <property type="match status" value="1"/>
</dbReference>
<sequence>MENENMLVFMELIMHSGNGKSDAFEAIQFAKNGDFEQADAMLASAKKSLIEAHHVQTNMLTEEARGSKTEMTLLGVHSQDHLMTAMTFMDLAVEMIDMYKKMYQQKNI</sequence>
<evidence type="ECO:0000256" key="2">
    <source>
        <dbReference type="ARBA" id="ARBA00022597"/>
    </source>
</evidence>
<dbReference type="GO" id="GO:0046872">
    <property type="term" value="F:metal ion binding"/>
    <property type="evidence" value="ECO:0007669"/>
    <property type="project" value="UniProtKB-KW"/>
</dbReference>
<keyword evidence="9" id="KW-1185">Reference proteome</keyword>
<dbReference type="InterPro" id="IPR036542">
    <property type="entry name" value="PTS_IIA_lac/cel_sf"/>
</dbReference>